<evidence type="ECO:0000256" key="5">
    <source>
        <dbReference type="ARBA" id="ARBA00023002"/>
    </source>
</evidence>
<dbReference type="InterPro" id="IPR036291">
    <property type="entry name" value="NAD(P)-bd_dom_sf"/>
</dbReference>
<comment type="caution">
    <text evidence="11">The sequence shown here is derived from an EMBL/GenBank/DDBJ whole genome shotgun (WGS) entry which is preliminary data.</text>
</comment>
<feature type="domain" description="Shikimate dehydrogenase substrate binding N-terminal" evidence="10">
    <location>
        <begin position="7"/>
        <end position="89"/>
    </location>
</feature>
<evidence type="ECO:0000256" key="4">
    <source>
        <dbReference type="ARBA" id="ARBA00022857"/>
    </source>
</evidence>
<accession>A0A4S4BNQ3</accession>
<sequence>MSELFGIIGNPIEHSLSPLIQNKAYQSHHIDAHFQAFHVEYQDLETAIKGMKTLGIKGFIVTVPFKAKVIPYLDEIDQTAQKTKAVNIVHMIDGKYVGYNFDGKAHLEALLEDMGIQSLSNQHILIIGAGGAAQSIYYTLSQFKDIKIDIANRTKEKAKILKDIGVNVKNTNVISLAEAENKHIQYDIIIQTTSIGMWPETDKSPINISHLKPGTFVSDIIYNPSETKILKQAHENGARTQNGKKMLALQNALAIEMWTGKKVDYNVMLQTLNEALS</sequence>
<dbReference type="GO" id="GO:0009423">
    <property type="term" value="P:chorismate biosynthetic process"/>
    <property type="evidence" value="ECO:0007669"/>
    <property type="project" value="UniProtKB-UniRule"/>
</dbReference>
<evidence type="ECO:0000256" key="6">
    <source>
        <dbReference type="ARBA" id="ARBA00023141"/>
    </source>
</evidence>
<dbReference type="EMBL" id="SSNT01000020">
    <property type="protein sequence ID" value="THF76506.1"/>
    <property type="molecule type" value="Genomic_DNA"/>
</dbReference>
<dbReference type="HAMAP" id="MF_00222">
    <property type="entry name" value="Shikimate_DH_AroE"/>
    <property type="match status" value="1"/>
</dbReference>
<evidence type="ECO:0000256" key="7">
    <source>
        <dbReference type="ARBA" id="ARBA00049442"/>
    </source>
</evidence>
<organism evidence="11 12">
    <name type="scientific">Metabacillus sediminilitoris</name>
    <dbReference type="NCBI Taxonomy" id="2567941"/>
    <lineage>
        <taxon>Bacteria</taxon>
        <taxon>Bacillati</taxon>
        <taxon>Bacillota</taxon>
        <taxon>Bacilli</taxon>
        <taxon>Bacillales</taxon>
        <taxon>Bacillaceae</taxon>
        <taxon>Metabacillus</taxon>
    </lineage>
</organism>
<comment type="catalytic activity">
    <reaction evidence="7 8">
        <text>shikimate + NADP(+) = 3-dehydroshikimate + NADPH + H(+)</text>
        <dbReference type="Rhea" id="RHEA:17737"/>
        <dbReference type="ChEBI" id="CHEBI:15378"/>
        <dbReference type="ChEBI" id="CHEBI:16630"/>
        <dbReference type="ChEBI" id="CHEBI:36208"/>
        <dbReference type="ChEBI" id="CHEBI:57783"/>
        <dbReference type="ChEBI" id="CHEBI:58349"/>
        <dbReference type="EC" id="1.1.1.25"/>
    </reaction>
</comment>
<name>A0A4S4BNQ3_9BACI</name>
<dbReference type="InterPro" id="IPR013708">
    <property type="entry name" value="Shikimate_DH-bd_N"/>
</dbReference>
<dbReference type="NCBIfam" id="TIGR00507">
    <property type="entry name" value="aroE"/>
    <property type="match status" value="1"/>
</dbReference>
<protein>
    <recommendedName>
        <fullName evidence="2 8">Shikimate dehydrogenase (NADP(+))</fullName>
        <shortName evidence="8">SDH</shortName>
        <ecNumber evidence="2 8">1.1.1.25</ecNumber>
    </recommendedName>
</protein>
<evidence type="ECO:0000313" key="12">
    <source>
        <dbReference type="Proteomes" id="UP000310334"/>
    </source>
</evidence>
<dbReference type="InterPro" id="IPR022893">
    <property type="entry name" value="Shikimate_DH_fam"/>
</dbReference>
<dbReference type="Gene3D" id="3.40.50.720">
    <property type="entry name" value="NAD(P)-binding Rossmann-like Domain"/>
    <property type="match status" value="1"/>
</dbReference>
<evidence type="ECO:0000256" key="8">
    <source>
        <dbReference type="HAMAP-Rule" id="MF_00222"/>
    </source>
</evidence>
<dbReference type="EC" id="1.1.1.25" evidence="2 8"/>
<reference evidence="11 12" key="1">
    <citation type="submission" date="2019-04" db="EMBL/GenBank/DDBJ databases">
        <title>Bacillus sediminilitoris sp. nov., isolated from a tidal flat sediment on the East China Sea.</title>
        <authorList>
            <person name="Wei Y."/>
            <person name="Mao H."/>
            <person name="Fang J."/>
        </authorList>
    </citation>
    <scope>NUCLEOTIDE SEQUENCE [LARGE SCALE GENOMIC DNA]</scope>
    <source>
        <strain evidence="11 12">DSL-17</strain>
    </source>
</reference>
<dbReference type="GO" id="GO:0008652">
    <property type="term" value="P:amino acid biosynthetic process"/>
    <property type="evidence" value="ECO:0007669"/>
    <property type="project" value="UniProtKB-KW"/>
</dbReference>
<keyword evidence="12" id="KW-1185">Reference proteome</keyword>
<dbReference type="InterPro" id="IPR006151">
    <property type="entry name" value="Shikm_DH/Glu-tRNA_Rdtase"/>
</dbReference>
<proteinExistence type="inferred from homology"/>
<dbReference type="Proteomes" id="UP000310334">
    <property type="component" value="Unassembled WGS sequence"/>
</dbReference>
<dbReference type="AlphaFoldDB" id="A0A4S4BNQ3"/>
<dbReference type="Pfam" id="PF08501">
    <property type="entry name" value="Shikimate_dh_N"/>
    <property type="match status" value="1"/>
</dbReference>
<dbReference type="Pfam" id="PF01488">
    <property type="entry name" value="Shikimate_DH"/>
    <property type="match status" value="1"/>
</dbReference>
<dbReference type="Gene3D" id="3.40.50.10860">
    <property type="entry name" value="Leucine Dehydrogenase, chain A, domain 1"/>
    <property type="match status" value="1"/>
</dbReference>
<comment type="pathway">
    <text evidence="1 8">Metabolic intermediate biosynthesis; chorismate biosynthesis; chorismate from D-erythrose 4-phosphate and phosphoenolpyruvate: step 4/7.</text>
</comment>
<dbReference type="OrthoDB" id="9792692at2"/>
<keyword evidence="6 8" id="KW-0057">Aromatic amino acid biosynthesis</keyword>
<dbReference type="UniPathway" id="UPA00053">
    <property type="reaction ID" value="UER00087"/>
</dbReference>
<dbReference type="GO" id="GO:0005829">
    <property type="term" value="C:cytosol"/>
    <property type="evidence" value="ECO:0007669"/>
    <property type="project" value="TreeGrafter"/>
</dbReference>
<evidence type="ECO:0000256" key="3">
    <source>
        <dbReference type="ARBA" id="ARBA00022605"/>
    </source>
</evidence>
<feature type="binding site" evidence="8">
    <location>
        <position position="220"/>
    </location>
    <ligand>
        <name>NADP(+)</name>
        <dbReference type="ChEBI" id="CHEBI:58349"/>
    </ligand>
</feature>
<feature type="domain" description="Quinate/shikimate 5-dehydrogenase/glutamyl-tRNA reductase" evidence="9">
    <location>
        <begin position="116"/>
        <end position="194"/>
    </location>
</feature>
<feature type="binding site" evidence="8">
    <location>
        <begin position="152"/>
        <end position="157"/>
    </location>
    <ligand>
        <name>NADP(+)</name>
        <dbReference type="ChEBI" id="CHEBI:58349"/>
    </ligand>
</feature>
<dbReference type="GO" id="GO:0050661">
    <property type="term" value="F:NADP binding"/>
    <property type="evidence" value="ECO:0007669"/>
    <property type="project" value="InterPro"/>
</dbReference>
<dbReference type="GO" id="GO:0009073">
    <property type="term" value="P:aromatic amino acid family biosynthetic process"/>
    <property type="evidence" value="ECO:0007669"/>
    <property type="project" value="UniProtKB-KW"/>
</dbReference>
<comment type="caution">
    <text evidence="8">Lacks conserved residue(s) required for the propagation of feature annotation.</text>
</comment>
<evidence type="ECO:0000256" key="1">
    <source>
        <dbReference type="ARBA" id="ARBA00004871"/>
    </source>
</evidence>
<dbReference type="SUPFAM" id="SSF51735">
    <property type="entry name" value="NAD(P)-binding Rossmann-fold domains"/>
    <property type="match status" value="1"/>
</dbReference>
<dbReference type="GO" id="GO:0004764">
    <property type="term" value="F:shikimate 3-dehydrogenase (NADP+) activity"/>
    <property type="evidence" value="ECO:0007669"/>
    <property type="project" value="UniProtKB-UniRule"/>
</dbReference>
<dbReference type="PANTHER" id="PTHR21089">
    <property type="entry name" value="SHIKIMATE DEHYDROGENASE"/>
    <property type="match status" value="1"/>
</dbReference>
<feature type="binding site" evidence="8">
    <location>
        <position position="62"/>
    </location>
    <ligand>
        <name>shikimate</name>
        <dbReference type="ChEBI" id="CHEBI:36208"/>
    </ligand>
</feature>
<keyword evidence="3 8" id="KW-0028">Amino-acid biosynthesis</keyword>
<gene>
    <name evidence="8 11" type="primary">aroE</name>
    <name evidence="11" type="ORF">E6W99_21540</name>
</gene>
<dbReference type="GO" id="GO:0019632">
    <property type="term" value="P:shikimate metabolic process"/>
    <property type="evidence" value="ECO:0007669"/>
    <property type="project" value="InterPro"/>
</dbReference>
<dbReference type="InterPro" id="IPR011342">
    <property type="entry name" value="Shikimate_DH"/>
</dbReference>
<dbReference type="RefSeq" id="WP_136357695.1">
    <property type="nucleotide sequence ID" value="NZ_CP046266.1"/>
</dbReference>
<feature type="binding site" evidence="8">
    <location>
        <begin position="15"/>
        <end position="17"/>
    </location>
    <ligand>
        <name>shikimate</name>
        <dbReference type="ChEBI" id="CHEBI:36208"/>
    </ligand>
</feature>
<evidence type="ECO:0000259" key="9">
    <source>
        <dbReference type="Pfam" id="PF01488"/>
    </source>
</evidence>
<feature type="binding site" evidence="8">
    <location>
        <position position="222"/>
    </location>
    <ligand>
        <name>shikimate</name>
        <dbReference type="ChEBI" id="CHEBI:36208"/>
    </ligand>
</feature>
<dbReference type="SUPFAM" id="SSF53223">
    <property type="entry name" value="Aminoacid dehydrogenase-like, N-terminal domain"/>
    <property type="match status" value="1"/>
</dbReference>
<evidence type="ECO:0000313" key="11">
    <source>
        <dbReference type="EMBL" id="THF76506.1"/>
    </source>
</evidence>
<comment type="subunit">
    <text evidence="8">Homodimer.</text>
</comment>
<evidence type="ECO:0000256" key="2">
    <source>
        <dbReference type="ARBA" id="ARBA00012962"/>
    </source>
</evidence>
<feature type="binding site" evidence="8">
    <location>
        <begin position="128"/>
        <end position="132"/>
    </location>
    <ligand>
        <name>NADP(+)</name>
        <dbReference type="ChEBI" id="CHEBI:58349"/>
    </ligand>
</feature>
<feature type="binding site" evidence="8">
    <location>
        <position position="243"/>
    </location>
    <ligand>
        <name>NADP(+)</name>
        <dbReference type="ChEBI" id="CHEBI:58349"/>
    </ligand>
</feature>
<feature type="binding site" evidence="8">
    <location>
        <position position="87"/>
    </location>
    <ligand>
        <name>shikimate</name>
        <dbReference type="ChEBI" id="CHEBI:36208"/>
    </ligand>
</feature>
<dbReference type="InterPro" id="IPR046346">
    <property type="entry name" value="Aminoacid_DH-like_N_sf"/>
</dbReference>
<keyword evidence="4 8" id="KW-0521">NADP</keyword>
<feature type="binding site" evidence="8">
    <location>
        <position position="102"/>
    </location>
    <ligand>
        <name>shikimate</name>
        <dbReference type="ChEBI" id="CHEBI:36208"/>
    </ligand>
</feature>
<dbReference type="CDD" id="cd01065">
    <property type="entry name" value="NAD_bind_Shikimate_DH"/>
    <property type="match status" value="1"/>
</dbReference>
<comment type="similarity">
    <text evidence="8">Belongs to the shikimate dehydrogenase family.</text>
</comment>
<keyword evidence="5 8" id="KW-0560">Oxidoreductase</keyword>
<feature type="binding site" evidence="8">
    <location>
        <position position="250"/>
    </location>
    <ligand>
        <name>shikimate</name>
        <dbReference type="ChEBI" id="CHEBI:36208"/>
    </ligand>
</feature>
<dbReference type="PANTHER" id="PTHR21089:SF1">
    <property type="entry name" value="BIFUNCTIONAL 3-DEHYDROQUINATE DEHYDRATASE_SHIKIMATE DEHYDROGENASE, CHLOROPLASTIC"/>
    <property type="match status" value="1"/>
</dbReference>
<evidence type="ECO:0000259" key="10">
    <source>
        <dbReference type="Pfam" id="PF08501"/>
    </source>
</evidence>
<feature type="active site" description="Proton acceptor" evidence="8">
    <location>
        <position position="66"/>
    </location>
</feature>
<comment type="function">
    <text evidence="8">Involved in the biosynthesis of the chorismate, which leads to the biosynthesis of aromatic amino acids. Catalyzes the reversible NADPH linked reduction of 3-dehydroshikimate (DHSA) to yield shikimate (SA).</text>
</comment>